<feature type="domain" description="MacB-like periplasmic core" evidence="9">
    <location>
        <begin position="21"/>
        <end position="248"/>
    </location>
</feature>
<dbReference type="Pfam" id="PF02687">
    <property type="entry name" value="FtsX"/>
    <property type="match status" value="1"/>
</dbReference>
<evidence type="ECO:0000256" key="4">
    <source>
        <dbReference type="ARBA" id="ARBA00022989"/>
    </source>
</evidence>
<feature type="transmembrane region" description="Helical" evidence="7">
    <location>
        <begin position="339"/>
        <end position="361"/>
    </location>
</feature>
<dbReference type="Pfam" id="PF12704">
    <property type="entry name" value="MacB_PCD"/>
    <property type="match status" value="1"/>
</dbReference>
<keyword evidence="4 7" id="KW-1133">Transmembrane helix</keyword>
<feature type="transmembrane region" description="Helical" evidence="7">
    <location>
        <begin position="285"/>
        <end position="310"/>
    </location>
</feature>
<comment type="similarity">
    <text evidence="6">Belongs to the ABC-4 integral membrane protein family.</text>
</comment>
<keyword evidence="11" id="KW-1185">Reference proteome</keyword>
<comment type="caution">
    <text evidence="10">The sequence shown here is derived from an EMBL/GenBank/DDBJ whole genome shotgun (WGS) entry which is preliminary data.</text>
</comment>
<dbReference type="InterPro" id="IPR050250">
    <property type="entry name" value="Macrolide_Exporter_MacB"/>
</dbReference>
<evidence type="ECO:0000259" key="8">
    <source>
        <dbReference type="Pfam" id="PF02687"/>
    </source>
</evidence>
<keyword evidence="2" id="KW-1003">Cell membrane</keyword>
<dbReference type="EMBL" id="ADLV01000029">
    <property type="protein sequence ID" value="EGK01194.1"/>
    <property type="molecule type" value="Genomic_DNA"/>
</dbReference>
<evidence type="ECO:0000256" key="3">
    <source>
        <dbReference type="ARBA" id="ARBA00022692"/>
    </source>
</evidence>
<dbReference type="PANTHER" id="PTHR30572">
    <property type="entry name" value="MEMBRANE COMPONENT OF TRANSPORTER-RELATED"/>
    <property type="match status" value="1"/>
</dbReference>
<keyword evidence="3 7" id="KW-0812">Transmembrane</keyword>
<dbReference type="RefSeq" id="WP_006799917.1">
    <property type="nucleotide sequence ID" value="NZ_GL891984.1"/>
</dbReference>
<feature type="domain" description="ABC3 transporter permease C-terminal" evidence="8">
    <location>
        <begin position="289"/>
        <end position="408"/>
    </location>
</feature>
<sequence length="418" mass="46291">MFDLDNWQEIWITIKRNKLRSFLTGFGVFWGLFMLILLIGLGGSLQGGIYKNFEAFASNSCFFWTQRTSEPYDGFRKGRQWTMKTKDVQAIRDKAKSVEYVSPVLFIGGGDKNVVNGNKSGSYGVRGIYTEHFKIEGQHVLQGRLFNEIDIDKSRKVCIIGREVYETLFAKSEDPIGKYIRVNGIYFQVIGVIRPKSKISIGGDVESSVFLPFSTTQRAFNQGQDIYFMACTAKPGYPASVVEQEVKSILKAAHSISPSDEKAIGSFNIEKEFQIFNNLFSGIDILIWFVGIGALMSGIIGISNIMLVTVRERTREIGVRRAIGAKPLSVMLQIMSESFVLTAIAGFSGFFFGVLILSMISQGMSSMNNEDMIFLPPLVSFGTAMAAMGILIASGIFAGLMPAMRALSVKAIDAIRDE</sequence>
<dbReference type="OrthoDB" id="9770036at2"/>
<dbReference type="GO" id="GO:0005886">
    <property type="term" value="C:plasma membrane"/>
    <property type="evidence" value="ECO:0007669"/>
    <property type="project" value="UniProtKB-SubCell"/>
</dbReference>
<dbReference type="Proteomes" id="UP000004913">
    <property type="component" value="Unassembled WGS sequence"/>
</dbReference>
<evidence type="ECO:0000256" key="7">
    <source>
        <dbReference type="SAM" id="Phobius"/>
    </source>
</evidence>
<evidence type="ECO:0000313" key="10">
    <source>
        <dbReference type="EMBL" id="EGK01194.1"/>
    </source>
</evidence>
<evidence type="ECO:0000313" key="11">
    <source>
        <dbReference type="Proteomes" id="UP000004913"/>
    </source>
</evidence>
<gene>
    <name evidence="10" type="ORF">HMPREF9455_02386</name>
</gene>
<feature type="transmembrane region" description="Helical" evidence="7">
    <location>
        <begin position="373"/>
        <end position="400"/>
    </location>
</feature>
<organism evidence="10 11">
    <name type="scientific">Dysgonomonas gadei ATCC BAA-286</name>
    <dbReference type="NCBI Taxonomy" id="742766"/>
    <lineage>
        <taxon>Bacteria</taxon>
        <taxon>Pseudomonadati</taxon>
        <taxon>Bacteroidota</taxon>
        <taxon>Bacteroidia</taxon>
        <taxon>Bacteroidales</taxon>
        <taxon>Dysgonomonadaceae</taxon>
        <taxon>Dysgonomonas</taxon>
    </lineage>
</organism>
<proteinExistence type="inferred from homology"/>
<dbReference type="InterPro" id="IPR003838">
    <property type="entry name" value="ABC3_permease_C"/>
</dbReference>
<dbReference type="InterPro" id="IPR025857">
    <property type="entry name" value="MacB_PCD"/>
</dbReference>
<evidence type="ECO:0008006" key="12">
    <source>
        <dbReference type="Google" id="ProtNLM"/>
    </source>
</evidence>
<protein>
    <recommendedName>
        <fullName evidence="12">ABC transporter permease</fullName>
    </recommendedName>
</protein>
<reference evidence="10 11" key="1">
    <citation type="submission" date="2011-04" db="EMBL/GenBank/DDBJ databases">
        <title>The Genome Sequence of Dysgonomonas gadei ATCC BAA-286.</title>
        <authorList>
            <consortium name="The Broad Institute Genome Sequencing Platform"/>
            <person name="Earl A."/>
            <person name="Ward D."/>
            <person name="Feldgarden M."/>
            <person name="Gevers D."/>
            <person name="Pudlo N."/>
            <person name="Martens E."/>
            <person name="Allen-Vercoe E."/>
            <person name="Young S.K."/>
            <person name="Zeng Q."/>
            <person name="Gargeya S."/>
            <person name="Fitzgerald M."/>
            <person name="Haas B."/>
            <person name="Abouelleil A."/>
            <person name="Alvarado L."/>
            <person name="Arachchi H.M."/>
            <person name="Berlin A."/>
            <person name="Brown A."/>
            <person name="Chapman S.B."/>
            <person name="Chen Z."/>
            <person name="Dunbar C."/>
            <person name="Freedman E."/>
            <person name="Gearin G."/>
            <person name="Gellesch M."/>
            <person name="Goldberg J."/>
            <person name="Griggs A."/>
            <person name="Gujja S."/>
            <person name="Heiman D."/>
            <person name="Howarth C."/>
            <person name="Larson L."/>
            <person name="Lui A."/>
            <person name="MacDonald P.J.P."/>
            <person name="Mehta T."/>
            <person name="Montmayeur A."/>
            <person name="Murphy C."/>
            <person name="Neiman D."/>
            <person name="Pearson M."/>
            <person name="Priest M."/>
            <person name="Roberts A."/>
            <person name="Saif S."/>
            <person name="Shea T."/>
            <person name="Shenoy N."/>
            <person name="Sisk P."/>
            <person name="Stolte C."/>
            <person name="Sykes S."/>
            <person name="Yandava C."/>
            <person name="Wortman J."/>
            <person name="Nusbaum C."/>
            <person name="Birren B."/>
        </authorList>
    </citation>
    <scope>NUCLEOTIDE SEQUENCE [LARGE SCALE GENOMIC DNA]</scope>
    <source>
        <strain evidence="10 11">ATCC BAA-286</strain>
    </source>
</reference>
<keyword evidence="5 7" id="KW-0472">Membrane</keyword>
<evidence type="ECO:0000259" key="9">
    <source>
        <dbReference type="Pfam" id="PF12704"/>
    </source>
</evidence>
<dbReference type="AlphaFoldDB" id="F5IZ69"/>
<evidence type="ECO:0000256" key="6">
    <source>
        <dbReference type="ARBA" id="ARBA00038076"/>
    </source>
</evidence>
<feature type="transmembrane region" description="Helical" evidence="7">
    <location>
        <begin position="21"/>
        <end position="43"/>
    </location>
</feature>
<comment type="subcellular location">
    <subcellularLocation>
        <location evidence="1">Cell membrane</location>
        <topology evidence="1">Multi-pass membrane protein</topology>
    </subcellularLocation>
</comment>
<dbReference type="STRING" id="742766.HMPREF9455_02386"/>
<dbReference type="PANTHER" id="PTHR30572:SF4">
    <property type="entry name" value="ABC TRANSPORTER PERMEASE YTRF"/>
    <property type="match status" value="1"/>
</dbReference>
<evidence type="ECO:0000256" key="1">
    <source>
        <dbReference type="ARBA" id="ARBA00004651"/>
    </source>
</evidence>
<evidence type="ECO:0000256" key="2">
    <source>
        <dbReference type="ARBA" id="ARBA00022475"/>
    </source>
</evidence>
<dbReference type="eggNOG" id="COG0577">
    <property type="taxonomic scope" value="Bacteria"/>
</dbReference>
<accession>F5IZ69</accession>
<dbReference type="GO" id="GO:0022857">
    <property type="term" value="F:transmembrane transporter activity"/>
    <property type="evidence" value="ECO:0007669"/>
    <property type="project" value="TreeGrafter"/>
</dbReference>
<evidence type="ECO:0000256" key="5">
    <source>
        <dbReference type="ARBA" id="ARBA00023136"/>
    </source>
</evidence>
<dbReference type="HOGENOM" id="CLU_000604_8_0_10"/>
<name>F5IZ69_9BACT</name>